<organism evidence="3 4">
    <name type="scientific">Filimonas zeae</name>
    <dbReference type="NCBI Taxonomy" id="1737353"/>
    <lineage>
        <taxon>Bacteria</taxon>
        <taxon>Pseudomonadati</taxon>
        <taxon>Bacteroidota</taxon>
        <taxon>Chitinophagia</taxon>
        <taxon>Chitinophagales</taxon>
        <taxon>Chitinophagaceae</taxon>
        <taxon>Filimonas</taxon>
    </lineage>
</organism>
<evidence type="ECO:0000313" key="4">
    <source>
        <dbReference type="Proteomes" id="UP000627292"/>
    </source>
</evidence>
<dbReference type="PANTHER" id="PTHR31793:SF27">
    <property type="entry name" value="NOVEL THIOESTERASE SUPERFAMILY DOMAIN AND SAPOSIN A-TYPE DOMAIN CONTAINING PROTEIN (0610012H03RIK)"/>
    <property type="match status" value="1"/>
</dbReference>
<dbReference type="Pfam" id="PF13279">
    <property type="entry name" value="4HBT_2"/>
    <property type="match status" value="1"/>
</dbReference>
<evidence type="ECO:0000313" key="3">
    <source>
        <dbReference type="EMBL" id="GGH79062.1"/>
    </source>
</evidence>
<dbReference type="GO" id="GO:0047617">
    <property type="term" value="F:fatty acyl-CoA hydrolase activity"/>
    <property type="evidence" value="ECO:0007669"/>
    <property type="project" value="TreeGrafter"/>
</dbReference>
<dbReference type="CDD" id="cd00586">
    <property type="entry name" value="4HBT"/>
    <property type="match status" value="1"/>
</dbReference>
<reference evidence="3" key="1">
    <citation type="journal article" date="2014" name="Int. J. Syst. Evol. Microbiol.">
        <title>Complete genome sequence of Corynebacterium casei LMG S-19264T (=DSM 44701T), isolated from a smear-ripened cheese.</title>
        <authorList>
            <consortium name="US DOE Joint Genome Institute (JGI-PGF)"/>
            <person name="Walter F."/>
            <person name="Albersmeier A."/>
            <person name="Kalinowski J."/>
            <person name="Ruckert C."/>
        </authorList>
    </citation>
    <scope>NUCLEOTIDE SEQUENCE</scope>
    <source>
        <strain evidence="3">CGMCC 1.15290</strain>
    </source>
</reference>
<name>A0A917J479_9BACT</name>
<accession>A0A917J479</accession>
<protein>
    <submittedName>
        <fullName evidence="3">Thioesterase</fullName>
    </submittedName>
</protein>
<sequence>MDRIKLQLPEQFSFTTELSIRITDLNYGGHVGNDVFLSLLHEARMQYLHHHGYTELNMEGAGMIMADVAIEYKQELSFGNTVRISVAAAGFDKLGFDLFYLMELLTPDGTKVAAKAKTGMMCYNYAEKKKMSVPAAAISKLTGGQQVIA</sequence>
<reference evidence="3" key="2">
    <citation type="submission" date="2020-09" db="EMBL/GenBank/DDBJ databases">
        <authorList>
            <person name="Sun Q."/>
            <person name="Zhou Y."/>
        </authorList>
    </citation>
    <scope>NUCLEOTIDE SEQUENCE</scope>
    <source>
        <strain evidence="3">CGMCC 1.15290</strain>
    </source>
</reference>
<comment type="similarity">
    <text evidence="1">Belongs to the 4-hydroxybenzoyl-CoA thioesterase family.</text>
</comment>
<dbReference type="InterPro" id="IPR050563">
    <property type="entry name" value="4-hydroxybenzoyl-CoA_TE"/>
</dbReference>
<proteinExistence type="inferred from homology"/>
<dbReference type="AlphaFoldDB" id="A0A917J479"/>
<gene>
    <name evidence="3" type="ORF">GCM10011379_47860</name>
</gene>
<evidence type="ECO:0000256" key="2">
    <source>
        <dbReference type="ARBA" id="ARBA00022801"/>
    </source>
</evidence>
<keyword evidence="2" id="KW-0378">Hydrolase</keyword>
<dbReference type="InterPro" id="IPR029069">
    <property type="entry name" value="HotDog_dom_sf"/>
</dbReference>
<dbReference type="SUPFAM" id="SSF54637">
    <property type="entry name" value="Thioesterase/thiol ester dehydrase-isomerase"/>
    <property type="match status" value="1"/>
</dbReference>
<dbReference type="RefSeq" id="WP_188957222.1">
    <property type="nucleotide sequence ID" value="NZ_BMIB01000005.1"/>
</dbReference>
<dbReference type="Gene3D" id="3.10.129.10">
    <property type="entry name" value="Hotdog Thioesterase"/>
    <property type="match status" value="1"/>
</dbReference>
<keyword evidence="4" id="KW-1185">Reference proteome</keyword>
<dbReference type="PANTHER" id="PTHR31793">
    <property type="entry name" value="4-HYDROXYBENZOYL-COA THIOESTERASE FAMILY MEMBER"/>
    <property type="match status" value="1"/>
</dbReference>
<comment type="caution">
    <text evidence="3">The sequence shown here is derived from an EMBL/GenBank/DDBJ whole genome shotgun (WGS) entry which is preliminary data.</text>
</comment>
<evidence type="ECO:0000256" key="1">
    <source>
        <dbReference type="ARBA" id="ARBA00005953"/>
    </source>
</evidence>
<dbReference type="Proteomes" id="UP000627292">
    <property type="component" value="Unassembled WGS sequence"/>
</dbReference>
<dbReference type="EMBL" id="BMIB01000005">
    <property type="protein sequence ID" value="GGH79062.1"/>
    <property type="molecule type" value="Genomic_DNA"/>
</dbReference>